<dbReference type="SUPFAM" id="SSF56235">
    <property type="entry name" value="N-terminal nucleophile aminohydrolases (Ntn hydrolases)"/>
    <property type="match status" value="1"/>
</dbReference>
<evidence type="ECO:0000256" key="2">
    <source>
        <dbReference type="ARBA" id="ARBA00022490"/>
    </source>
</evidence>
<comment type="similarity">
    <text evidence="6 7">Belongs to the peptidase T1A family.</text>
</comment>
<dbReference type="SMART" id="SM00948">
    <property type="entry name" value="Proteasome_A_N"/>
    <property type="match status" value="1"/>
</dbReference>
<dbReference type="GO" id="GO:0019773">
    <property type="term" value="C:proteasome core complex, alpha-subunit complex"/>
    <property type="evidence" value="ECO:0007669"/>
    <property type="project" value="UniProtKB-UniRule"/>
</dbReference>
<comment type="subunit">
    <text evidence="5">The 26S proteasome consists of a 20S proteasome core and two 19S regulatory subunits. The 20S proteasome core is composed of 28 subunits that are arranged in four stacked rings, resulting in a barrel-shaped structure. The two end rings are each formed by seven alpha subunits, and the two central rings are each formed by seven beta subunits. The catalytic chamber with the active sites is on the inside of the barrel.</text>
</comment>
<protein>
    <recommendedName>
        <fullName evidence="7">Proteasome subunit alpha type</fullName>
    </recommendedName>
</protein>
<dbReference type="Gene3D" id="3.60.20.10">
    <property type="entry name" value="Glutamine Phosphoribosylpyrophosphate, subunit 1, domain 1"/>
    <property type="match status" value="1"/>
</dbReference>
<keyword evidence="2 7" id="KW-0963">Cytoplasm</keyword>
<dbReference type="PROSITE" id="PS51475">
    <property type="entry name" value="PROTEASOME_ALPHA_2"/>
    <property type="match status" value="1"/>
</dbReference>
<keyword evidence="3 6" id="KW-0647">Proteasome</keyword>
<sequence length="243" mass="26821">MSRGSSSGFDRHITIFSPEGRLYQVEYAFKAINQAGITSVGLRGKDSVCVVSQKKIGDKAVDSKSISHIYRLTENIGCCITGALPDCCAQIQRARYEAANYQYKFGTPIAVKLLARRMADIAQVYTQNAEMRPLGTSMMMVSFEDGKPQLFKTDPAGYYCGFRGCSVGVKSAECSNYLEKKLRKRQDFNKAETIQMAIRALSQSVGADFKPSELEVGEADESGKFRILSDTEVEEHLNTIAMG</sequence>
<evidence type="ECO:0000256" key="6">
    <source>
        <dbReference type="PROSITE-ProRule" id="PRU00808"/>
    </source>
</evidence>
<comment type="subcellular location">
    <subcellularLocation>
        <location evidence="7">Cytoplasm</location>
    </subcellularLocation>
    <subcellularLocation>
        <location evidence="7">Nucleus</location>
    </subcellularLocation>
</comment>
<comment type="subunit">
    <text evidence="7">The 20S proteasome core is composed of 28 subunits that are arranged in four stacked rings, resulting in a barrel-shaped structure. The two end rings are each formed by seven alpha subunits, and the two central rings are each formed by seven beta subunits.</text>
</comment>
<name>A0A6G1SB43_9ACAR</name>
<dbReference type="InterPro" id="IPR029055">
    <property type="entry name" value="Ntn_hydrolases_N"/>
</dbReference>
<dbReference type="InterPro" id="IPR000426">
    <property type="entry name" value="Proteasome_asu_N"/>
</dbReference>
<evidence type="ECO:0000256" key="5">
    <source>
        <dbReference type="ARBA" id="ARBA00026071"/>
    </source>
</evidence>
<accession>A0A6G1SB43</accession>
<reference evidence="9" key="1">
    <citation type="submission" date="2018-10" db="EMBL/GenBank/DDBJ databases">
        <title>Transcriptome assembly of Aceria tosichella (Wheat curl mite) Type 2.</title>
        <authorList>
            <person name="Scully E.D."/>
            <person name="Geib S.M."/>
            <person name="Palmer N.A."/>
            <person name="Gupta A.K."/>
            <person name="Sarath G."/>
            <person name="Tatineni S."/>
        </authorList>
    </citation>
    <scope>NUCLEOTIDE SEQUENCE</scope>
    <source>
        <strain evidence="9">LincolnNE</strain>
    </source>
</reference>
<evidence type="ECO:0000256" key="7">
    <source>
        <dbReference type="RuleBase" id="RU000551"/>
    </source>
</evidence>
<dbReference type="Pfam" id="PF00227">
    <property type="entry name" value="Proteasome"/>
    <property type="match status" value="1"/>
</dbReference>
<organism evidence="9">
    <name type="scientific">Aceria tosichella</name>
    <name type="common">wheat curl mite</name>
    <dbReference type="NCBI Taxonomy" id="561515"/>
    <lineage>
        <taxon>Eukaryota</taxon>
        <taxon>Metazoa</taxon>
        <taxon>Ecdysozoa</taxon>
        <taxon>Arthropoda</taxon>
        <taxon>Chelicerata</taxon>
        <taxon>Arachnida</taxon>
        <taxon>Acari</taxon>
        <taxon>Acariformes</taxon>
        <taxon>Trombidiformes</taxon>
        <taxon>Prostigmata</taxon>
        <taxon>Eupodina</taxon>
        <taxon>Eriophyoidea</taxon>
        <taxon>Eriophyidae</taxon>
        <taxon>Eriophyinae</taxon>
        <taxon>Aceriini</taxon>
        <taxon>Aceria</taxon>
    </lineage>
</organism>
<proteinExistence type="inferred from homology"/>
<keyword evidence="4 7" id="KW-0539">Nucleus</keyword>
<dbReference type="GO" id="GO:0006511">
    <property type="term" value="P:ubiquitin-dependent protein catabolic process"/>
    <property type="evidence" value="ECO:0007669"/>
    <property type="project" value="InterPro"/>
</dbReference>
<dbReference type="GO" id="GO:0005737">
    <property type="term" value="C:cytoplasm"/>
    <property type="evidence" value="ECO:0007669"/>
    <property type="project" value="UniProtKB-SubCell"/>
</dbReference>
<dbReference type="CDD" id="cd03754">
    <property type="entry name" value="proteasome_alpha_type_6"/>
    <property type="match status" value="1"/>
</dbReference>
<evidence type="ECO:0000256" key="1">
    <source>
        <dbReference type="ARBA" id="ARBA00002000"/>
    </source>
</evidence>
<dbReference type="Pfam" id="PF10584">
    <property type="entry name" value="Proteasome_A_N"/>
    <property type="match status" value="1"/>
</dbReference>
<comment type="function">
    <text evidence="1">The proteasome is a multicatalytic proteinase complex which is characterized by its ability to cleave peptides with Arg, Phe, Tyr, Leu, and Glu adjacent to the leaving group at neutral or slightly basic pH. The proteasome has an ATP-dependent proteolytic activity.</text>
</comment>
<evidence type="ECO:0000256" key="3">
    <source>
        <dbReference type="ARBA" id="ARBA00022942"/>
    </source>
</evidence>
<dbReference type="InterPro" id="IPR001353">
    <property type="entry name" value="Proteasome_sua/b"/>
</dbReference>
<dbReference type="PANTHER" id="PTHR11599">
    <property type="entry name" value="PROTEASOME SUBUNIT ALPHA/BETA"/>
    <property type="match status" value="1"/>
</dbReference>
<dbReference type="EMBL" id="GGYP01002670">
    <property type="protein sequence ID" value="MDE47441.1"/>
    <property type="molecule type" value="Transcribed_RNA"/>
</dbReference>
<evidence type="ECO:0000256" key="4">
    <source>
        <dbReference type="ARBA" id="ARBA00023242"/>
    </source>
</evidence>
<evidence type="ECO:0000313" key="9">
    <source>
        <dbReference type="EMBL" id="MDE47441.1"/>
    </source>
</evidence>
<dbReference type="InterPro" id="IPR050115">
    <property type="entry name" value="Proteasome_alpha"/>
</dbReference>
<dbReference type="InterPro" id="IPR034642">
    <property type="entry name" value="Proteasome_subunit_alpha6"/>
</dbReference>
<evidence type="ECO:0000259" key="8">
    <source>
        <dbReference type="PROSITE" id="PS00388"/>
    </source>
</evidence>
<dbReference type="GO" id="GO:0005634">
    <property type="term" value="C:nucleus"/>
    <property type="evidence" value="ECO:0007669"/>
    <property type="project" value="UniProtKB-SubCell"/>
</dbReference>
<dbReference type="AlphaFoldDB" id="A0A6G1SB43"/>
<gene>
    <name evidence="9" type="primary">Psma6</name>
    <name evidence="9" type="ORF">g.19081</name>
</gene>
<dbReference type="FunFam" id="3.60.20.10:FF:000055">
    <property type="entry name" value="Proteasome subunit alpha type"/>
    <property type="match status" value="1"/>
</dbReference>
<dbReference type="PROSITE" id="PS00388">
    <property type="entry name" value="PROTEASOME_ALPHA_1"/>
    <property type="match status" value="1"/>
</dbReference>
<dbReference type="InterPro" id="IPR023332">
    <property type="entry name" value="Proteasome_alpha-type"/>
</dbReference>
<feature type="domain" description="Proteasome alpha-type subunits" evidence="8">
    <location>
        <begin position="9"/>
        <end position="31"/>
    </location>
</feature>